<reference evidence="2 3" key="1">
    <citation type="submission" date="2023-01" db="EMBL/GenBank/DDBJ databases">
        <title>Analysis of 21 Apiospora genomes using comparative genomics revels a genus with tremendous synthesis potential of carbohydrate active enzymes and secondary metabolites.</title>
        <authorList>
            <person name="Sorensen T."/>
        </authorList>
    </citation>
    <scope>NUCLEOTIDE SEQUENCE [LARGE SCALE GENOMIC DNA]</scope>
    <source>
        <strain evidence="2 3">CBS 33761</strain>
    </source>
</reference>
<dbReference type="InterPro" id="IPR000845">
    <property type="entry name" value="Nucleoside_phosphorylase_d"/>
</dbReference>
<evidence type="ECO:0000313" key="3">
    <source>
        <dbReference type="Proteomes" id="UP001444661"/>
    </source>
</evidence>
<dbReference type="EMBL" id="JAQQWK010000012">
    <property type="protein sequence ID" value="KAK8022035.1"/>
    <property type="molecule type" value="Genomic_DNA"/>
</dbReference>
<dbReference type="Proteomes" id="UP001444661">
    <property type="component" value="Unassembled WGS sequence"/>
</dbReference>
<dbReference type="Gene3D" id="3.40.50.1580">
    <property type="entry name" value="Nucleoside phosphorylase domain"/>
    <property type="match status" value="1"/>
</dbReference>
<accession>A0ABR1RVT9</accession>
<proteinExistence type="predicted"/>
<evidence type="ECO:0000259" key="1">
    <source>
        <dbReference type="Pfam" id="PF01048"/>
    </source>
</evidence>
<dbReference type="InterPro" id="IPR035994">
    <property type="entry name" value="Nucleoside_phosphorylase_sf"/>
</dbReference>
<organism evidence="2 3">
    <name type="scientific">Apiospora rasikravindrae</name>
    <dbReference type="NCBI Taxonomy" id="990691"/>
    <lineage>
        <taxon>Eukaryota</taxon>
        <taxon>Fungi</taxon>
        <taxon>Dikarya</taxon>
        <taxon>Ascomycota</taxon>
        <taxon>Pezizomycotina</taxon>
        <taxon>Sordariomycetes</taxon>
        <taxon>Xylariomycetidae</taxon>
        <taxon>Amphisphaeriales</taxon>
        <taxon>Apiosporaceae</taxon>
        <taxon>Apiospora</taxon>
    </lineage>
</organism>
<dbReference type="PANTHER" id="PTHR46082:SF11">
    <property type="entry name" value="AAA+ ATPASE DOMAIN-CONTAINING PROTEIN-RELATED"/>
    <property type="match status" value="1"/>
</dbReference>
<dbReference type="PANTHER" id="PTHR46082">
    <property type="entry name" value="ATP/GTP-BINDING PROTEIN-RELATED"/>
    <property type="match status" value="1"/>
</dbReference>
<comment type="caution">
    <text evidence="2">The sequence shown here is derived from an EMBL/GenBank/DDBJ whole genome shotgun (WGS) entry which is preliminary data.</text>
</comment>
<dbReference type="Pfam" id="PF01048">
    <property type="entry name" value="PNP_UDP_1"/>
    <property type="match status" value="1"/>
</dbReference>
<protein>
    <recommendedName>
        <fullName evidence="1">Nucleoside phosphorylase domain-containing protein</fullName>
    </recommendedName>
</protein>
<evidence type="ECO:0000313" key="2">
    <source>
        <dbReference type="EMBL" id="KAK8022035.1"/>
    </source>
</evidence>
<gene>
    <name evidence="2" type="ORF">PG993_012802</name>
</gene>
<dbReference type="InterPro" id="IPR053137">
    <property type="entry name" value="NLR-like"/>
</dbReference>
<sequence>MESHKPGAVGPLQHKDYTVGWVCALPKEQTAATAMLDERHMDREQHLRKQPNDTNTYTLGSIGGHNIVIACLPKGRFGTVSAATVATNMVNTFPGIRFGLMVGIGGAVSRKVRLGDVVVSTPSGTHPGVVQWDMGKAGDRFERTGSLNNPPTVLLTALTKLGTENDMDGSKVPKLLKAVGDRNSRLKSKYEKSHLVDKLFKASYTHTSEPHETEEDEVEDEDEQDHCRHCDLDQTVKRKPREMMVHYGAIASGNRVIKNAQVRDQLSKDLGGNILCVEMEAAGLMDSFPCIVVRGICDYADSHKNDAWQEHAAAVAAAFAKELLGHIQASEVEHERTVQETLHTG</sequence>
<name>A0ABR1RVT9_9PEZI</name>
<feature type="domain" description="Nucleoside phosphorylase" evidence="1">
    <location>
        <begin position="22"/>
        <end position="122"/>
    </location>
</feature>
<dbReference type="SUPFAM" id="SSF53167">
    <property type="entry name" value="Purine and uridine phosphorylases"/>
    <property type="match status" value="1"/>
</dbReference>
<keyword evidence="3" id="KW-1185">Reference proteome</keyword>